<name>A0A0M6ZZJ1_9HYPH</name>
<evidence type="ECO:0000259" key="6">
    <source>
        <dbReference type="Pfam" id="PF13458"/>
    </source>
</evidence>
<evidence type="ECO:0000256" key="5">
    <source>
        <dbReference type="SAM" id="SignalP"/>
    </source>
</evidence>
<organism evidence="7 8">
    <name type="scientific">Roseibium alexandrii</name>
    <dbReference type="NCBI Taxonomy" id="388408"/>
    <lineage>
        <taxon>Bacteria</taxon>
        <taxon>Pseudomonadati</taxon>
        <taxon>Pseudomonadota</taxon>
        <taxon>Alphaproteobacteria</taxon>
        <taxon>Hyphomicrobiales</taxon>
        <taxon>Stappiaceae</taxon>
        <taxon>Roseibium</taxon>
    </lineage>
</organism>
<dbReference type="Gene3D" id="3.40.50.2300">
    <property type="match status" value="2"/>
</dbReference>
<dbReference type="PANTHER" id="PTHR47151">
    <property type="entry name" value="LEU/ILE/VAL-BINDING ABC TRANSPORTER SUBUNIT"/>
    <property type="match status" value="1"/>
</dbReference>
<comment type="similarity">
    <text evidence="1">Belongs to the leucine-binding protein family.</text>
</comment>
<evidence type="ECO:0000313" key="8">
    <source>
        <dbReference type="Proteomes" id="UP000053235"/>
    </source>
</evidence>
<evidence type="ECO:0000256" key="4">
    <source>
        <dbReference type="ARBA" id="ARBA00022970"/>
    </source>
</evidence>
<dbReference type="InterPro" id="IPR000709">
    <property type="entry name" value="Leu_Ile_Val-bd"/>
</dbReference>
<feature type="signal peptide" evidence="5">
    <location>
        <begin position="1"/>
        <end position="22"/>
    </location>
</feature>
<accession>A0A0M6ZZJ1</accession>
<proteinExistence type="inferred from homology"/>
<evidence type="ECO:0000256" key="1">
    <source>
        <dbReference type="ARBA" id="ARBA00010062"/>
    </source>
</evidence>
<dbReference type="GO" id="GO:0006865">
    <property type="term" value="P:amino acid transport"/>
    <property type="evidence" value="ECO:0007669"/>
    <property type="project" value="UniProtKB-KW"/>
</dbReference>
<dbReference type="AlphaFoldDB" id="A0A0M6ZZJ1"/>
<dbReference type="PRINTS" id="PR00337">
    <property type="entry name" value="LEUILEVALBP"/>
</dbReference>
<keyword evidence="8" id="KW-1185">Reference proteome</keyword>
<dbReference type="InterPro" id="IPR028081">
    <property type="entry name" value="Leu-bd"/>
</dbReference>
<dbReference type="OrthoDB" id="9768386at2"/>
<reference evidence="8" key="1">
    <citation type="submission" date="2015-07" db="EMBL/GenBank/DDBJ databases">
        <authorList>
            <person name="Rodrigo-Torres Lidia"/>
            <person name="Arahal R.David."/>
        </authorList>
    </citation>
    <scope>NUCLEOTIDE SEQUENCE [LARGE SCALE GENOMIC DNA]</scope>
    <source>
        <strain evidence="8">CECT 5112</strain>
    </source>
</reference>
<dbReference type="STRING" id="388408.LAX5112_01494"/>
<protein>
    <submittedName>
        <fullName evidence="7">Leucine-, isoleucine-, valine-, threonine-, and alanine-binding protein</fullName>
    </submittedName>
</protein>
<evidence type="ECO:0000256" key="3">
    <source>
        <dbReference type="ARBA" id="ARBA00022729"/>
    </source>
</evidence>
<sequence>MKIIRGLAGMMAATLFSWPLSAAAEIHIAVAGPMKGQFEDLGQQIRAGAEQAVVDINMAGGVLGEPLVLDIVDDGCDETQAKAVANQLIGREVSMVVGHVCFSASIPASKIYSKAGIVQISPATTLPKFTDERPGPGIYRLAPRDDEQARVLGQYLADAFAGQDIALLHDKTAYGKGLTDAVRVVLNQNGVTETLYEGFDAGLNDYRILVSRLALEGADVVFIGGYHPEAGLIKLEMQRLGVEAVLVGGDTLMPQSFWDVAGEAGEETTFTYPLDPRSFESASTVIEALESREEIAERYALAAYAAVEAWAEAVEAAGAPDFAAVTKVMDEQAFPTILGDISFDDKGDSSVAQFVIYEWKSGKPVQR</sequence>
<gene>
    <name evidence="7" type="primary">braC_7</name>
    <name evidence="7" type="ORF">LAX5112_01494</name>
</gene>
<feature type="domain" description="Leucine-binding protein" evidence="6">
    <location>
        <begin position="25"/>
        <end position="362"/>
    </location>
</feature>
<evidence type="ECO:0000313" key="7">
    <source>
        <dbReference type="EMBL" id="CTQ67721.1"/>
    </source>
</evidence>
<keyword evidence="2" id="KW-0813">Transport</keyword>
<dbReference type="CDD" id="cd06342">
    <property type="entry name" value="PBP1_ABC_LIVBP-like"/>
    <property type="match status" value="1"/>
</dbReference>
<evidence type="ECO:0000256" key="2">
    <source>
        <dbReference type="ARBA" id="ARBA00022448"/>
    </source>
</evidence>
<dbReference type="Pfam" id="PF13458">
    <property type="entry name" value="Peripla_BP_6"/>
    <property type="match status" value="1"/>
</dbReference>
<dbReference type="EMBL" id="CXWD01000005">
    <property type="protein sequence ID" value="CTQ67721.1"/>
    <property type="molecule type" value="Genomic_DNA"/>
</dbReference>
<keyword evidence="4" id="KW-0029">Amino-acid transport</keyword>
<dbReference type="PANTHER" id="PTHR47151:SF2">
    <property type="entry name" value="AMINO ACID BINDING PROTEIN"/>
    <property type="match status" value="1"/>
</dbReference>
<dbReference type="Proteomes" id="UP000053235">
    <property type="component" value="Unassembled WGS sequence"/>
</dbReference>
<dbReference type="SUPFAM" id="SSF53822">
    <property type="entry name" value="Periplasmic binding protein-like I"/>
    <property type="match status" value="1"/>
</dbReference>
<keyword evidence="3 5" id="KW-0732">Signal</keyword>
<feature type="chain" id="PRO_5005809365" evidence="5">
    <location>
        <begin position="23"/>
        <end position="367"/>
    </location>
</feature>
<dbReference type="InterPro" id="IPR028082">
    <property type="entry name" value="Peripla_BP_I"/>
</dbReference>
<dbReference type="RefSeq" id="WP_055671450.1">
    <property type="nucleotide sequence ID" value="NZ_CXWD01000005.1"/>
</dbReference>